<name>A0ABQ2I0B7_9BACT</name>
<evidence type="ECO:0000313" key="2">
    <source>
        <dbReference type="Proteomes" id="UP000632339"/>
    </source>
</evidence>
<dbReference type="Proteomes" id="UP000632339">
    <property type="component" value="Unassembled WGS sequence"/>
</dbReference>
<dbReference type="InterPro" id="IPR053865">
    <property type="entry name" value="DUF6934"/>
</dbReference>
<reference evidence="2" key="1">
    <citation type="journal article" date="2019" name="Int. J. Syst. Evol. Microbiol.">
        <title>The Global Catalogue of Microorganisms (GCM) 10K type strain sequencing project: providing services to taxonomists for standard genome sequencing and annotation.</title>
        <authorList>
            <consortium name="The Broad Institute Genomics Platform"/>
            <consortium name="The Broad Institute Genome Sequencing Center for Infectious Disease"/>
            <person name="Wu L."/>
            <person name="Ma J."/>
        </authorList>
    </citation>
    <scope>NUCLEOTIDE SEQUENCE [LARGE SCALE GENOMIC DNA]</scope>
    <source>
        <strain evidence="2">CGMCC 1.6375</strain>
    </source>
</reference>
<comment type="caution">
    <text evidence="1">The sequence shown here is derived from an EMBL/GenBank/DDBJ whole genome shotgun (WGS) entry which is preliminary data.</text>
</comment>
<keyword evidence="2" id="KW-1185">Reference proteome</keyword>
<evidence type="ECO:0000313" key="1">
    <source>
        <dbReference type="EMBL" id="GGM94968.1"/>
    </source>
</evidence>
<sequence>MQANTHTKLPVKFPQYAFSTEENRDAFRFTSVGPKGEIKKIVLYSRTGINNVYNLAFGDYNGHNDDLDDLSVSDNRDTQKILATIASTFLVFIENHPKAWVLAEGSTKARTRLYRIGISQNLTDISSEFAIFGYMDPGGWQPFNKNTDYMRFMITSKQNLQHYED</sequence>
<dbReference type="EMBL" id="BMLI01000001">
    <property type="protein sequence ID" value="GGM94968.1"/>
    <property type="molecule type" value="Genomic_DNA"/>
</dbReference>
<gene>
    <name evidence="1" type="ORF">GCM10010967_30420</name>
</gene>
<proteinExistence type="predicted"/>
<organism evidence="1 2">
    <name type="scientific">Dyadobacter beijingensis</name>
    <dbReference type="NCBI Taxonomy" id="365489"/>
    <lineage>
        <taxon>Bacteria</taxon>
        <taxon>Pseudomonadati</taxon>
        <taxon>Bacteroidota</taxon>
        <taxon>Cytophagia</taxon>
        <taxon>Cytophagales</taxon>
        <taxon>Spirosomataceae</taxon>
        <taxon>Dyadobacter</taxon>
    </lineage>
</organism>
<dbReference type="Pfam" id="PF22028">
    <property type="entry name" value="DUF6934"/>
    <property type="match status" value="1"/>
</dbReference>
<dbReference type="RefSeq" id="WP_157504750.1">
    <property type="nucleotide sequence ID" value="NZ_BMLI01000001.1"/>
</dbReference>
<accession>A0ABQ2I0B7</accession>
<protein>
    <submittedName>
        <fullName evidence="1">Uncharacterized protein</fullName>
    </submittedName>
</protein>